<dbReference type="InterPro" id="IPR008271">
    <property type="entry name" value="Ser/Thr_kinase_AS"/>
</dbReference>
<organism evidence="3 4">
    <name type="scientific">Iris pallida</name>
    <name type="common">Sweet iris</name>
    <dbReference type="NCBI Taxonomy" id="29817"/>
    <lineage>
        <taxon>Eukaryota</taxon>
        <taxon>Viridiplantae</taxon>
        <taxon>Streptophyta</taxon>
        <taxon>Embryophyta</taxon>
        <taxon>Tracheophyta</taxon>
        <taxon>Spermatophyta</taxon>
        <taxon>Magnoliopsida</taxon>
        <taxon>Liliopsida</taxon>
        <taxon>Asparagales</taxon>
        <taxon>Iridaceae</taxon>
        <taxon>Iridoideae</taxon>
        <taxon>Irideae</taxon>
        <taxon>Iris</taxon>
    </lineage>
</organism>
<dbReference type="Proteomes" id="UP001140949">
    <property type="component" value="Unassembled WGS sequence"/>
</dbReference>
<gene>
    <name evidence="3" type="ORF">M6B38_366780</name>
</gene>
<dbReference type="PANTHER" id="PTHR46821:SF2">
    <property type="entry name" value="OS03G0251700 PROTEIN"/>
    <property type="match status" value="1"/>
</dbReference>
<dbReference type="Gene3D" id="1.10.510.10">
    <property type="entry name" value="Transferase(Phosphotransferase) domain 1"/>
    <property type="match status" value="2"/>
</dbReference>
<evidence type="ECO:0000256" key="1">
    <source>
        <dbReference type="SAM" id="MobiDB-lite"/>
    </source>
</evidence>
<feature type="compositionally biased region" description="Polar residues" evidence="1">
    <location>
        <begin position="342"/>
        <end position="355"/>
    </location>
</feature>
<comment type="caution">
    <text evidence="3">The sequence shown here is derived from an EMBL/GenBank/DDBJ whole genome shotgun (WGS) entry which is preliminary data.</text>
</comment>
<evidence type="ECO:0000313" key="4">
    <source>
        <dbReference type="Proteomes" id="UP001140949"/>
    </source>
</evidence>
<accession>A0AAX6GFR8</accession>
<dbReference type="GO" id="GO:0005524">
    <property type="term" value="F:ATP binding"/>
    <property type="evidence" value="ECO:0007669"/>
    <property type="project" value="InterPro"/>
</dbReference>
<dbReference type="AlphaFoldDB" id="A0AAX6GFR8"/>
<protein>
    <recommendedName>
        <fullName evidence="2">Protein kinase domain-containing protein</fullName>
    </recommendedName>
</protein>
<feature type="region of interest" description="Disordered" evidence="1">
    <location>
        <begin position="478"/>
        <end position="571"/>
    </location>
</feature>
<feature type="region of interest" description="Disordered" evidence="1">
    <location>
        <begin position="323"/>
        <end position="381"/>
    </location>
</feature>
<dbReference type="PROSITE" id="PS50011">
    <property type="entry name" value="PROTEIN_KINASE_DOM"/>
    <property type="match status" value="1"/>
</dbReference>
<dbReference type="PANTHER" id="PTHR46821">
    <property type="entry name" value="OS07G0586332 PROTEIN"/>
    <property type="match status" value="1"/>
</dbReference>
<dbReference type="Gene3D" id="3.30.200.20">
    <property type="entry name" value="Phosphorylase Kinase, domain 1"/>
    <property type="match status" value="1"/>
</dbReference>
<evidence type="ECO:0000313" key="3">
    <source>
        <dbReference type="EMBL" id="KAJ6827584.1"/>
    </source>
</evidence>
<feature type="region of interest" description="Disordered" evidence="1">
    <location>
        <begin position="691"/>
        <end position="714"/>
    </location>
</feature>
<dbReference type="InterPro" id="IPR044576">
    <property type="entry name" value="At4g25390-like"/>
</dbReference>
<evidence type="ECO:0000259" key="2">
    <source>
        <dbReference type="PROSITE" id="PS50011"/>
    </source>
</evidence>
<dbReference type="Pfam" id="PF00069">
    <property type="entry name" value="Pkinase"/>
    <property type="match status" value="1"/>
</dbReference>
<dbReference type="EMBL" id="JANAVB010020000">
    <property type="protein sequence ID" value="KAJ6827584.1"/>
    <property type="molecule type" value="Genomic_DNA"/>
</dbReference>
<dbReference type="PROSITE" id="PS00108">
    <property type="entry name" value="PROTEIN_KINASE_ST"/>
    <property type="match status" value="1"/>
</dbReference>
<proteinExistence type="predicted"/>
<dbReference type="InterPro" id="IPR011009">
    <property type="entry name" value="Kinase-like_dom_sf"/>
</dbReference>
<feature type="compositionally biased region" description="Basic and acidic residues" evidence="1">
    <location>
        <begin position="497"/>
        <end position="508"/>
    </location>
</feature>
<feature type="domain" description="Protein kinase" evidence="2">
    <location>
        <begin position="45"/>
        <end position="693"/>
    </location>
</feature>
<dbReference type="SMART" id="SM00220">
    <property type="entry name" value="S_TKc"/>
    <property type="match status" value="1"/>
</dbReference>
<reference evidence="3" key="1">
    <citation type="journal article" date="2023" name="GigaByte">
        <title>Genome assembly of the bearded iris, Iris pallida Lam.</title>
        <authorList>
            <person name="Bruccoleri R.E."/>
            <person name="Oakeley E.J."/>
            <person name="Faust A.M.E."/>
            <person name="Altorfer M."/>
            <person name="Dessus-Babus S."/>
            <person name="Burckhardt D."/>
            <person name="Oertli M."/>
            <person name="Naumann U."/>
            <person name="Petersen F."/>
            <person name="Wong J."/>
        </authorList>
    </citation>
    <scope>NUCLEOTIDE SEQUENCE</scope>
    <source>
        <strain evidence="3">GSM-AAB239-AS_SAM_17_03QT</strain>
    </source>
</reference>
<feature type="compositionally biased region" description="Low complexity" evidence="1">
    <location>
        <begin position="486"/>
        <end position="495"/>
    </location>
</feature>
<keyword evidence="4" id="KW-1185">Reference proteome</keyword>
<sequence>MPNQLYRRLCGKPSPTAAPTGTAKLPSAPLRRFTYGQLRRATSDFAPSRKLGQGGFGPVFRGLLPSGREVAVKVMDSSGSLQGDREFHNELALAARLLPLPSSDRRSVVVPFGYCFDEGGGGGGGGENTCLRWWKRKVKAATGDDSDSDDDGGLRRRGRVMLVYDLMHHGSVQGALLDRRCPELVLEWACRFAVAVDIARGLRFLHAVCDPPVVHGDIKPSNILLDSDLSAKIADFGLAHVLADDTPEDVAAAAAAAVVVVDTIEPVERKEKNKDLVVPLGGEEDAASSLVLMAETEESITTAGFEGTGAAPDATNGIVMAEKSPDIQDDEGIGKSLEGDELTSTSMDVASTSEANGGYDRMSVDSARETGASSSRKGAWKKSGGGGMFYGKTVFGGGGKDYVMEWIKSEIKERQERNWTAASKPDCSMRTVGRLDRKKVQRRSEWWSNLDEDGQIKKKKNRPAREWWREEFCEELTKKQEKKRTTSATSQTSTSGGDERHWWEKDENCALPPQRKKKKNWSRSNHGGKERGMDDLSGEIRTSGVGRRSSRDWAGGGEVPKSGGTVSSTPSMRGTVCYVAPEYGGGGPPSEKCDIYSFGVLLLVLISGRRPLQVIASPISEFERANLISWARHLARSRRLLDLVDPALREMDTDQVLLCIKVALLCIQRSPARRPSIVEIIGMLTGQSEPPHLPMEFSPSPPGGYSFKSRKKTR</sequence>
<dbReference type="InterPro" id="IPR000719">
    <property type="entry name" value="Prot_kinase_dom"/>
</dbReference>
<dbReference type="SUPFAM" id="SSF56112">
    <property type="entry name" value="Protein kinase-like (PK-like)"/>
    <property type="match status" value="1"/>
</dbReference>
<reference evidence="3" key="2">
    <citation type="submission" date="2023-04" db="EMBL/GenBank/DDBJ databases">
        <authorList>
            <person name="Bruccoleri R.E."/>
            <person name="Oakeley E.J."/>
            <person name="Faust A.-M."/>
            <person name="Dessus-Babus S."/>
            <person name="Altorfer M."/>
            <person name="Burckhardt D."/>
            <person name="Oertli M."/>
            <person name="Naumann U."/>
            <person name="Petersen F."/>
            <person name="Wong J."/>
        </authorList>
    </citation>
    <scope>NUCLEOTIDE SEQUENCE</scope>
    <source>
        <strain evidence="3">GSM-AAB239-AS_SAM_17_03QT</strain>
        <tissue evidence="3">Leaf</tissue>
    </source>
</reference>
<dbReference type="GO" id="GO:0004672">
    <property type="term" value="F:protein kinase activity"/>
    <property type="evidence" value="ECO:0007669"/>
    <property type="project" value="InterPro"/>
</dbReference>
<name>A0AAX6GFR8_IRIPA</name>